<dbReference type="AlphaFoldDB" id="A0A9P5VNK4"/>
<evidence type="ECO:0000256" key="1">
    <source>
        <dbReference type="ARBA" id="ARBA00022723"/>
    </source>
</evidence>
<reference evidence="7" key="1">
    <citation type="journal article" date="2020" name="Fungal Divers.">
        <title>Resolving the Mortierellaceae phylogeny through synthesis of multi-gene phylogenetics and phylogenomics.</title>
        <authorList>
            <person name="Vandepol N."/>
            <person name="Liber J."/>
            <person name="Desiro A."/>
            <person name="Na H."/>
            <person name="Kennedy M."/>
            <person name="Barry K."/>
            <person name="Grigoriev I.V."/>
            <person name="Miller A.N."/>
            <person name="O'Donnell K."/>
            <person name="Stajich J.E."/>
            <person name="Bonito G."/>
        </authorList>
    </citation>
    <scope>NUCLEOTIDE SEQUENCE</scope>
    <source>
        <strain evidence="7">NVP1</strain>
    </source>
</reference>
<dbReference type="EMBL" id="JAAAUY010000170">
    <property type="protein sequence ID" value="KAF9334035.1"/>
    <property type="molecule type" value="Genomic_DNA"/>
</dbReference>
<dbReference type="Proteomes" id="UP000696485">
    <property type="component" value="Unassembled WGS sequence"/>
</dbReference>
<dbReference type="InterPro" id="IPR013087">
    <property type="entry name" value="Znf_C2H2_type"/>
</dbReference>
<feature type="domain" description="C2H2-type" evidence="6">
    <location>
        <begin position="364"/>
        <end position="391"/>
    </location>
</feature>
<dbReference type="FunFam" id="3.30.160.60:FF:000515">
    <property type="entry name" value="early growth response protein 4"/>
    <property type="match status" value="1"/>
</dbReference>
<evidence type="ECO:0000256" key="5">
    <source>
        <dbReference type="SAM" id="MobiDB-lite"/>
    </source>
</evidence>
<evidence type="ECO:0000259" key="6">
    <source>
        <dbReference type="PROSITE" id="PS50157"/>
    </source>
</evidence>
<evidence type="ECO:0000256" key="4">
    <source>
        <dbReference type="PROSITE-ProRule" id="PRU00042"/>
    </source>
</evidence>
<evidence type="ECO:0000256" key="2">
    <source>
        <dbReference type="ARBA" id="ARBA00022771"/>
    </source>
</evidence>
<dbReference type="Gene3D" id="3.30.160.60">
    <property type="entry name" value="Classic Zinc Finger"/>
    <property type="match status" value="3"/>
</dbReference>
<gene>
    <name evidence="7" type="ORF">BG006_002826</name>
</gene>
<organism evidence="7 8">
    <name type="scientific">Podila minutissima</name>
    <dbReference type="NCBI Taxonomy" id="64525"/>
    <lineage>
        <taxon>Eukaryota</taxon>
        <taxon>Fungi</taxon>
        <taxon>Fungi incertae sedis</taxon>
        <taxon>Mucoromycota</taxon>
        <taxon>Mortierellomycotina</taxon>
        <taxon>Mortierellomycetes</taxon>
        <taxon>Mortierellales</taxon>
        <taxon>Mortierellaceae</taxon>
        <taxon>Podila</taxon>
    </lineage>
</organism>
<dbReference type="InterPro" id="IPR036236">
    <property type="entry name" value="Znf_C2H2_sf"/>
</dbReference>
<keyword evidence="3" id="KW-0862">Zinc</keyword>
<evidence type="ECO:0000313" key="8">
    <source>
        <dbReference type="Proteomes" id="UP000696485"/>
    </source>
</evidence>
<proteinExistence type="predicted"/>
<dbReference type="PROSITE" id="PS00028">
    <property type="entry name" value="ZINC_FINGER_C2H2_1"/>
    <property type="match status" value="2"/>
</dbReference>
<sequence length="466" mass="51160">MSQSPPSSKTSFGEIPMAYSADTIPPVVGFQVSLSYSSSALSVDGALSSTPAWDFMPTALQDDRDPLSYFNPPSSVDLSSTGGIVTDHSSYTSSIALSPALTTLPLSPSSPLARSLPTSSSLLMNSAFTQPQAVLATSQAMDVGGHWQARHINDWPDAEMIILDDLAKQPFHQPSSLLHTSQLYHSHHNTQWHPYSRAQSTPSHRHNHPRSNSLTSEFEYDFVARHISAPTSPINTISATFVGTNMTLAPPPHHHHRRTQSASDDNFGESIGTMRRPSGGDLVARLVPSMSSVDISAGLSPESGFELAIVSETSPVYHPQTVSESSAAPTPGIYKCEYEGCTKTFSRPYNLTSHTRTHTNQRPFQCDSCDRQFARLHDKNRHERLHRGVRPFACERCHHPFARMDALNRHLKVEGGRNLCNQYLIQIKSPAAMPIVELAPKKINPLIIAHFPSFGKTLDADPKENQ</sequence>
<dbReference type="GO" id="GO:0000981">
    <property type="term" value="F:DNA-binding transcription factor activity, RNA polymerase II-specific"/>
    <property type="evidence" value="ECO:0007669"/>
    <property type="project" value="TreeGrafter"/>
</dbReference>
<dbReference type="Pfam" id="PF00096">
    <property type="entry name" value="zf-C2H2"/>
    <property type="match status" value="1"/>
</dbReference>
<feature type="domain" description="C2H2-type" evidence="6">
    <location>
        <begin position="392"/>
        <end position="419"/>
    </location>
</feature>
<feature type="compositionally biased region" description="Polar residues" evidence="5">
    <location>
        <begin position="191"/>
        <end position="202"/>
    </location>
</feature>
<name>A0A9P5VNK4_9FUNG</name>
<dbReference type="PANTHER" id="PTHR23235">
    <property type="entry name" value="KRUEPPEL-LIKE TRANSCRIPTION FACTOR"/>
    <property type="match status" value="1"/>
</dbReference>
<keyword evidence="8" id="KW-1185">Reference proteome</keyword>
<keyword evidence="1" id="KW-0479">Metal-binding</keyword>
<dbReference type="PANTHER" id="PTHR23235:SF120">
    <property type="entry name" value="KRUPPEL-LIKE FACTOR 15"/>
    <property type="match status" value="1"/>
</dbReference>
<feature type="domain" description="C2H2-type" evidence="6">
    <location>
        <begin position="334"/>
        <end position="363"/>
    </location>
</feature>
<accession>A0A9P5VNK4</accession>
<comment type="caution">
    <text evidence="7">The sequence shown here is derived from an EMBL/GenBank/DDBJ whole genome shotgun (WGS) entry which is preliminary data.</text>
</comment>
<evidence type="ECO:0000256" key="3">
    <source>
        <dbReference type="ARBA" id="ARBA00022833"/>
    </source>
</evidence>
<keyword evidence="2 4" id="KW-0863">Zinc-finger</keyword>
<feature type="region of interest" description="Disordered" evidence="5">
    <location>
        <begin position="190"/>
        <end position="213"/>
    </location>
</feature>
<dbReference type="GO" id="GO:0008270">
    <property type="term" value="F:zinc ion binding"/>
    <property type="evidence" value="ECO:0007669"/>
    <property type="project" value="UniProtKB-KW"/>
</dbReference>
<dbReference type="GO" id="GO:0000978">
    <property type="term" value="F:RNA polymerase II cis-regulatory region sequence-specific DNA binding"/>
    <property type="evidence" value="ECO:0007669"/>
    <property type="project" value="TreeGrafter"/>
</dbReference>
<evidence type="ECO:0000313" key="7">
    <source>
        <dbReference type="EMBL" id="KAF9334035.1"/>
    </source>
</evidence>
<protein>
    <recommendedName>
        <fullName evidence="6">C2H2-type domain-containing protein</fullName>
    </recommendedName>
</protein>
<dbReference type="SUPFAM" id="SSF57667">
    <property type="entry name" value="beta-beta-alpha zinc fingers"/>
    <property type="match status" value="2"/>
</dbReference>
<dbReference type="SMART" id="SM00355">
    <property type="entry name" value="ZnF_C2H2"/>
    <property type="match status" value="3"/>
</dbReference>
<dbReference type="PROSITE" id="PS50157">
    <property type="entry name" value="ZINC_FINGER_C2H2_2"/>
    <property type="match status" value="3"/>
</dbReference>